<dbReference type="STRING" id="2512241.A0A553I2V7"/>
<keyword evidence="5" id="KW-1185">Reference proteome</keyword>
<gene>
    <name evidence="4" type="ORF">FHL15_004690</name>
</gene>
<dbReference type="EMBL" id="VFLP01000022">
    <property type="protein sequence ID" value="TRX94535.1"/>
    <property type="molecule type" value="Genomic_DNA"/>
</dbReference>
<dbReference type="PANTHER" id="PTHR33365:SF4">
    <property type="entry name" value="CYCLOCHLOROTINE BIOSYNTHESIS PROTEIN O"/>
    <property type="match status" value="1"/>
</dbReference>
<sequence>MASHDSHPEIQKSEAHSQEIWEEDASLLRPSLPGQHHLSSRWTDFPKKNIFFWFSCLSNAVLIGVVAWLAVYKSRTTGDLDIKQTSPMGTVPDVPMRFRRAFGKDLSPYQGFPDDEKDRLWMEMYEKGIAIRITKDEYDQLINKTERVPIEGYEDDYLVGVDAFHQLHCLNEIRKGFYPRRFDSSMENPDGTVNFLNWLHIDHCIESLRQAIICHADSSVTTFHWLKTKIMEPELGTMHMCRDFSKVQEWTFSRTLGYSNKRLRVENGTVVDYSSWGENPEDIFADFVPEGWNHTVDEL</sequence>
<reference evidence="5" key="1">
    <citation type="submission" date="2019-06" db="EMBL/GenBank/DDBJ databases">
        <title>Draft genome sequence of the griseofulvin-producing fungus Xylaria cubensis strain G536.</title>
        <authorList>
            <person name="Mead M.E."/>
            <person name="Raja H.A."/>
            <person name="Steenwyk J.L."/>
            <person name="Knowles S.L."/>
            <person name="Oberlies N.H."/>
            <person name="Rokas A."/>
        </authorList>
    </citation>
    <scope>NUCLEOTIDE SEQUENCE [LARGE SCALE GENOMIC DNA]</scope>
    <source>
        <strain evidence="5">G536</strain>
    </source>
</reference>
<evidence type="ECO:0000256" key="2">
    <source>
        <dbReference type="ARBA" id="ARBA00035112"/>
    </source>
</evidence>
<proteinExistence type="inferred from homology"/>
<dbReference type="GO" id="GO:0043386">
    <property type="term" value="P:mycotoxin biosynthetic process"/>
    <property type="evidence" value="ECO:0007669"/>
    <property type="project" value="InterPro"/>
</dbReference>
<dbReference type="Pfam" id="PF11807">
    <property type="entry name" value="UstYa"/>
    <property type="match status" value="1"/>
</dbReference>
<dbReference type="InterPro" id="IPR021765">
    <property type="entry name" value="UstYa-like"/>
</dbReference>
<evidence type="ECO:0000256" key="1">
    <source>
        <dbReference type="ARBA" id="ARBA00004685"/>
    </source>
</evidence>
<dbReference type="AlphaFoldDB" id="A0A553I2V7"/>
<comment type="pathway">
    <text evidence="1">Mycotoxin biosynthesis.</text>
</comment>
<name>A0A553I2V7_9PEZI</name>
<dbReference type="Proteomes" id="UP000319160">
    <property type="component" value="Unassembled WGS sequence"/>
</dbReference>
<accession>A0A553I2V7</accession>
<dbReference type="OrthoDB" id="3687641at2759"/>
<protein>
    <submittedName>
        <fullName evidence="4">Uncharacterized protein</fullName>
    </submittedName>
</protein>
<keyword evidence="3" id="KW-0812">Transmembrane</keyword>
<keyword evidence="3" id="KW-1133">Transmembrane helix</keyword>
<keyword evidence="3" id="KW-0472">Membrane</keyword>
<evidence type="ECO:0000256" key="3">
    <source>
        <dbReference type="SAM" id="Phobius"/>
    </source>
</evidence>
<evidence type="ECO:0000313" key="4">
    <source>
        <dbReference type="EMBL" id="TRX94535.1"/>
    </source>
</evidence>
<comment type="caution">
    <text evidence="4">The sequence shown here is derived from an EMBL/GenBank/DDBJ whole genome shotgun (WGS) entry which is preliminary data.</text>
</comment>
<comment type="similarity">
    <text evidence="2">Belongs to the ustYa family.</text>
</comment>
<evidence type="ECO:0000313" key="5">
    <source>
        <dbReference type="Proteomes" id="UP000319160"/>
    </source>
</evidence>
<organism evidence="4 5">
    <name type="scientific">Xylaria flabelliformis</name>
    <dbReference type="NCBI Taxonomy" id="2512241"/>
    <lineage>
        <taxon>Eukaryota</taxon>
        <taxon>Fungi</taxon>
        <taxon>Dikarya</taxon>
        <taxon>Ascomycota</taxon>
        <taxon>Pezizomycotina</taxon>
        <taxon>Sordariomycetes</taxon>
        <taxon>Xylariomycetidae</taxon>
        <taxon>Xylariales</taxon>
        <taxon>Xylariaceae</taxon>
        <taxon>Xylaria</taxon>
    </lineage>
</organism>
<dbReference type="PANTHER" id="PTHR33365">
    <property type="entry name" value="YALI0B05434P"/>
    <property type="match status" value="1"/>
</dbReference>
<feature type="transmembrane region" description="Helical" evidence="3">
    <location>
        <begin position="50"/>
        <end position="71"/>
    </location>
</feature>